<protein>
    <recommendedName>
        <fullName evidence="5">DUF559 domain-containing protein</fullName>
    </recommendedName>
</protein>
<dbReference type="EMBL" id="BJUV01000021">
    <property type="protein sequence ID" value="GEK83870.1"/>
    <property type="molecule type" value="Genomic_DNA"/>
</dbReference>
<sequence>MTSRVPDLIRHLGGLAHRRELLGRGLTRRQVETSWADGEIVRVRHGLYASRGLPDDIIRAARVGGTVSGASSLALRGGWQAPSPRLVVSVAHNARDLRDPDDAGARLDAGRSDVLVLRDRTRFCPRTERLLASPSRAAAQVLLHESPEFAAAMIDSAMRLPHRQRPILNEVLEHLAGHRTARGMIASLDPRAEAGSESIARVRLAQEGIRAEPQVWVDADTRVDLLIDGWLVIECVSVDFHSSPAAYKADRARILHIMALGYVVIEATYSQILFDWTAVSTAVTVALGRHAGARLSA</sequence>
<evidence type="ECO:0008006" key="5">
    <source>
        <dbReference type="Google" id="ProtNLM"/>
    </source>
</evidence>
<dbReference type="EMBL" id="JACGWW010000001">
    <property type="protein sequence ID" value="MBA8812133.1"/>
    <property type="molecule type" value="Genomic_DNA"/>
</dbReference>
<dbReference type="AlphaFoldDB" id="A0A7W3JFY5"/>
<dbReference type="OrthoDB" id="2594539at2"/>
<organism evidence="2 4">
    <name type="scientific">Frigoribacterium faeni</name>
    <dbReference type="NCBI Taxonomy" id="145483"/>
    <lineage>
        <taxon>Bacteria</taxon>
        <taxon>Bacillati</taxon>
        <taxon>Actinomycetota</taxon>
        <taxon>Actinomycetes</taxon>
        <taxon>Micrococcales</taxon>
        <taxon>Microbacteriaceae</taxon>
        <taxon>Frigoribacterium</taxon>
    </lineage>
</organism>
<reference evidence="1 3" key="1">
    <citation type="submission" date="2019-07" db="EMBL/GenBank/DDBJ databases">
        <title>Whole genome shotgun sequence of Frigoribacterium faeni NBRC 103066.</title>
        <authorList>
            <person name="Hosoyama A."/>
            <person name="Uohara A."/>
            <person name="Ohji S."/>
            <person name="Ichikawa N."/>
        </authorList>
    </citation>
    <scope>NUCLEOTIDE SEQUENCE [LARGE SCALE GENOMIC DNA]</scope>
    <source>
        <strain evidence="1 3">NBRC 103066</strain>
    </source>
</reference>
<evidence type="ECO:0000313" key="1">
    <source>
        <dbReference type="EMBL" id="GEK83870.1"/>
    </source>
</evidence>
<evidence type="ECO:0000313" key="2">
    <source>
        <dbReference type="EMBL" id="MBA8812133.1"/>
    </source>
</evidence>
<evidence type="ECO:0000313" key="3">
    <source>
        <dbReference type="Proteomes" id="UP000321154"/>
    </source>
</evidence>
<name>A0A7W3JFY5_9MICO</name>
<dbReference type="RefSeq" id="WP_146856006.1">
    <property type="nucleotide sequence ID" value="NZ_BAAAHR010000002.1"/>
</dbReference>
<evidence type="ECO:0000313" key="4">
    <source>
        <dbReference type="Proteomes" id="UP000522688"/>
    </source>
</evidence>
<dbReference type="Proteomes" id="UP000321154">
    <property type="component" value="Unassembled WGS sequence"/>
</dbReference>
<keyword evidence="3" id="KW-1185">Reference proteome</keyword>
<gene>
    <name evidence="2" type="ORF">FB463_000357</name>
    <name evidence="1" type="ORF">FFA01_21790</name>
</gene>
<reference evidence="2 4" key="2">
    <citation type="submission" date="2020-07" db="EMBL/GenBank/DDBJ databases">
        <title>Sequencing the genomes of 1000 actinobacteria strains.</title>
        <authorList>
            <person name="Klenk H.-P."/>
        </authorList>
    </citation>
    <scope>NUCLEOTIDE SEQUENCE [LARGE SCALE GENOMIC DNA]</scope>
    <source>
        <strain evidence="2 4">DSM 10309</strain>
    </source>
</reference>
<comment type="caution">
    <text evidence="2">The sequence shown here is derived from an EMBL/GenBank/DDBJ whole genome shotgun (WGS) entry which is preliminary data.</text>
</comment>
<dbReference type="Proteomes" id="UP000522688">
    <property type="component" value="Unassembled WGS sequence"/>
</dbReference>
<accession>A0A7W3JFY5</accession>
<proteinExistence type="predicted"/>